<feature type="transmembrane region" description="Helical" evidence="7">
    <location>
        <begin position="411"/>
        <end position="434"/>
    </location>
</feature>
<comment type="subcellular location">
    <subcellularLocation>
        <location evidence="1">Cell membrane</location>
        <topology evidence="1">Multi-pass membrane protein</topology>
    </subcellularLocation>
</comment>
<organism evidence="8">
    <name type="scientific">Shigella boydii</name>
    <dbReference type="NCBI Taxonomy" id="621"/>
    <lineage>
        <taxon>Bacteria</taxon>
        <taxon>Pseudomonadati</taxon>
        <taxon>Pseudomonadota</taxon>
        <taxon>Gammaproteobacteria</taxon>
        <taxon>Enterobacterales</taxon>
        <taxon>Enterobacteriaceae</taxon>
        <taxon>Shigella</taxon>
    </lineage>
</organism>
<feature type="transmembrane region" description="Helical" evidence="7">
    <location>
        <begin position="381"/>
        <end position="405"/>
    </location>
</feature>
<feature type="transmembrane region" description="Helical" evidence="7">
    <location>
        <begin position="273"/>
        <end position="298"/>
    </location>
</feature>
<dbReference type="PANTHER" id="PTHR30250:SF10">
    <property type="entry name" value="LIPOPOLYSACCHARIDE BIOSYNTHESIS PROTEIN WZXC"/>
    <property type="match status" value="1"/>
</dbReference>
<evidence type="ECO:0000256" key="4">
    <source>
        <dbReference type="ARBA" id="ARBA00022692"/>
    </source>
</evidence>
<evidence type="ECO:0000313" key="8">
    <source>
        <dbReference type="EMBL" id="ACD37025.1"/>
    </source>
</evidence>
<evidence type="ECO:0000256" key="7">
    <source>
        <dbReference type="SAM" id="Phobius"/>
    </source>
</evidence>
<keyword evidence="5 7" id="KW-1133">Transmembrane helix</keyword>
<feature type="transmembrane region" description="Helical" evidence="7">
    <location>
        <begin position="133"/>
        <end position="150"/>
    </location>
</feature>
<evidence type="ECO:0000256" key="2">
    <source>
        <dbReference type="ARBA" id="ARBA00007430"/>
    </source>
</evidence>
<evidence type="ECO:0000256" key="6">
    <source>
        <dbReference type="ARBA" id="ARBA00023136"/>
    </source>
</evidence>
<accession>B5L3U1</accession>
<feature type="transmembrane region" description="Helical" evidence="7">
    <location>
        <begin position="319"/>
        <end position="341"/>
    </location>
</feature>
<dbReference type="EMBL" id="EU296406">
    <property type="protein sequence ID" value="ACD37025.1"/>
    <property type="molecule type" value="Genomic_DNA"/>
</dbReference>
<evidence type="ECO:0000256" key="5">
    <source>
        <dbReference type="ARBA" id="ARBA00022989"/>
    </source>
</evidence>
<evidence type="ECO:0000256" key="3">
    <source>
        <dbReference type="ARBA" id="ARBA00022475"/>
    </source>
</evidence>
<evidence type="ECO:0000256" key="1">
    <source>
        <dbReference type="ARBA" id="ARBA00004651"/>
    </source>
</evidence>
<dbReference type="InterPro" id="IPR050833">
    <property type="entry name" value="Poly_Biosynth_Transport"/>
</dbReference>
<dbReference type="AlphaFoldDB" id="B5L3U1"/>
<protein>
    <submittedName>
        <fullName evidence="8">Wzx</fullName>
    </submittedName>
</protein>
<reference evidence="8" key="1">
    <citation type="journal article" date="2008" name="FEMS Microbiol. Rev.">
        <title>Structure and genetics of Shigella O antigens.</title>
        <authorList>
            <person name="Liu B."/>
            <person name="Knirel Y.A."/>
            <person name="Feng L."/>
            <person name="Perepelov A.V."/>
            <person name="Senchenkova S.N."/>
            <person name="Wang Q."/>
            <person name="Reeves P.R."/>
            <person name="Wang L."/>
        </authorList>
    </citation>
    <scope>NUCLEOTIDE SEQUENCE</scope>
</reference>
<gene>
    <name evidence="8" type="primary">wzx</name>
</gene>
<dbReference type="Pfam" id="PF13440">
    <property type="entry name" value="Polysacc_synt_3"/>
    <property type="match status" value="1"/>
</dbReference>
<feature type="transmembrane region" description="Helical" evidence="7">
    <location>
        <begin position="98"/>
        <end position="121"/>
    </location>
</feature>
<feature type="transmembrane region" description="Helical" evidence="7">
    <location>
        <begin position="347"/>
        <end position="369"/>
    </location>
</feature>
<keyword evidence="3" id="KW-1003">Cell membrane</keyword>
<feature type="transmembrane region" description="Helical" evidence="7">
    <location>
        <begin position="34"/>
        <end position="55"/>
    </location>
</feature>
<sequence>MEGSYSQIIYDNIFNVYLYELKIMAIINGVFKNIALLISGTAVAQLINFCFIPLITRLYGPESYGMMGSLMAFINIMIPIASLSFPIAIVLPKSDKTAIYIAYLSICIGLVGAGVLLIVIGGLEYLDGSFSQYPEWYILLLPFIMTFLPLQQSGQQWLIRKKQFKEIAKVSVSQALIMNGLKVIGGGILPTQIMIIYTTGAGVIFQCLQFFYRSYKKGLGIPLSKIKKNYFIRVARGYYDFPLYRTPQVLINALSQNLPIFLLGYYFDSKIVGFYVLAQTLLTAPVTLLSTSISNVYYPTIAEKFTQKKPIYNFLRKTIWGLFIVSLFIYLPCILLSGIVFKIIFGGGWITSSIFFQWMAIYCIFWLSARPAMDTIPPLKIQNYFLLYEVISFLLRILSLMLGYYLYKDAIICIIMFSSTNAVTYAVLIVYILFQAKVNDRKYT</sequence>
<dbReference type="PANTHER" id="PTHR30250">
    <property type="entry name" value="PST FAMILY PREDICTED COLANIC ACID TRANSPORTER"/>
    <property type="match status" value="1"/>
</dbReference>
<name>B5L3U1_SHIBO</name>
<dbReference type="GO" id="GO:0005886">
    <property type="term" value="C:plasma membrane"/>
    <property type="evidence" value="ECO:0007669"/>
    <property type="project" value="UniProtKB-SubCell"/>
</dbReference>
<keyword evidence="4 7" id="KW-0812">Transmembrane</keyword>
<keyword evidence="6 7" id="KW-0472">Membrane</keyword>
<proteinExistence type="inferred from homology"/>
<feature type="transmembrane region" description="Helical" evidence="7">
    <location>
        <begin position="67"/>
        <end position="91"/>
    </location>
</feature>
<comment type="similarity">
    <text evidence="2">Belongs to the polysaccharide synthase family.</text>
</comment>